<dbReference type="GO" id="GO:0016818">
    <property type="term" value="F:hydrolase activity, acting on acid anhydrides, in phosphorus-containing anhydrides"/>
    <property type="evidence" value="ECO:0007669"/>
    <property type="project" value="TreeGrafter"/>
</dbReference>
<protein>
    <submittedName>
        <fullName evidence="8">8-oxo-dGTP diphosphatase</fullName>
    </submittedName>
</protein>
<evidence type="ECO:0000256" key="2">
    <source>
        <dbReference type="ARBA" id="ARBA00005582"/>
    </source>
</evidence>
<gene>
    <name evidence="8" type="ORF">IAC74_01535</name>
</gene>
<dbReference type="PROSITE" id="PS00893">
    <property type="entry name" value="NUDIX_BOX"/>
    <property type="match status" value="1"/>
</dbReference>
<dbReference type="PANTHER" id="PTHR43758:SF2">
    <property type="entry name" value="OXIDIZED PURINE NUCLEOSIDE TRIPHOSPHATE HYDROLASE"/>
    <property type="match status" value="1"/>
</dbReference>
<dbReference type="PANTHER" id="PTHR43758">
    <property type="entry name" value="7,8-DIHYDRO-8-OXOGUANINE TRIPHOSPHATASE"/>
    <property type="match status" value="1"/>
</dbReference>
<evidence type="ECO:0000256" key="3">
    <source>
        <dbReference type="ARBA" id="ARBA00022723"/>
    </source>
</evidence>
<name>A0A9D1SZ01_9FIRM</name>
<dbReference type="CDD" id="cd18875">
    <property type="entry name" value="NUDIX_Hydrolase"/>
    <property type="match status" value="1"/>
</dbReference>
<dbReference type="GO" id="GO:0005737">
    <property type="term" value="C:cytoplasm"/>
    <property type="evidence" value="ECO:0007669"/>
    <property type="project" value="TreeGrafter"/>
</dbReference>
<sequence>MEKSEKAIFTTLCMVYRGDELLLQNRVKPDWQGWTFPGGHVEEGESFVQAAKREVLEETGLKIASPRLCGIKQWQRDTGERYIVLLYKTDRFSGTLTSSAEGEMRWVKRSELARYSLADDFMAHLQVFDSEELSEFFYRQEKDGAWNYKLL</sequence>
<dbReference type="Gene3D" id="3.90.79.10">
    <property type="entry name" value="Nucleoside Triphosphate Pyrophosphohydrolase"/>
    <property type="match status" value="1"/>
</dbReference>
<evidence type="ECO:0000313" key="8">
    <source>
        <dbReference type="EMBL" id="HIV02228.1"/>
    </source>
</evidence>
<dbReference type="PROSITE" id="PS51462">
    <property type="entry name" value="NUDIX"/>
    <property type="match status" value="1"/>
</dbReference>
<organism evidence="8 9">
    <name type="scientific">Candidatus Aphodoplasma excrementigallinarum</name>
    <dbReference type="NCBI Taxonomy" id="2840673"/>
    <lineage>
        <taxon>Bacteria</taxon>
        <taxon>Bacillati</taxon>
        <taxon>Bacillota</taxon>
        <taxon>Clostridia</taxon>
        <taxon>Eubacteriales</taxon>
        <taxon>Candidatus Aphodoplasma</taxon>
    </lineage>
</organism>
<dbReference type="InterPro" id="IPR000086">
    <property type="entry name" value="NUDIX_hydrolase_dom"/>
</dbReference>
<keyword evidence="3" id="KW-0479">Metal-binding</keyword>
<accession>A0A9D1SZ01</accession>
<dbReference type="SUPFAM" id="SSF55811">
    <property type="entry name" value="Nudix"/>
    <property type="match status" value="1"/>
</dbReference>
<dbReference type="AlphaFoldDB" id="A0A9D1SZ01"/>
<evidence type="ECO:0000259" key="7">
    <source>
        <dbReference type="PROSITE" id="PS51462"/>
    </source>
</evidence>
<evidence type="ECO:0000256" key="6">
    <source>
        <dbReference type="RuleBase" id="RU003476"/>
    </source>
</evidence>
<dbReference type="Proteomes" id="UP000886743">
    <property type="component" value="Unassembled WGS sequence"/>
</dbReference>
<comment type="cofactor">
    <cofactor evidence="1">
        <name>Mg(2+)</name>
        <dbReference type="ChEBI" id="CHEBI:18420"/>
    </cofactor>
</comment>
<dbReference type="InterPro" id="IPR020476">
    <property type="entry name" value="Nudix_hydrolase"/>
</dbReference>
<reference evidence="8" key="1">
    <citation type="submission" date="2020-10" db="EMBL/GenBank/DDBJ databases">
        <authorList>
            <person name="Gilroy R."/>
        </authorList>
    </citation>
    <scope>NUCLEOTIDE SEQUENCE</scope>
    <source>
        <strain evidence="8">4920</strain>
    </source>
</reference>
<evidence type="ECO:0000256" key="4">
    <source>
        <dbReference type="ARBA" id="ARBA00022801"/>
    </source>
</evidence>
<dbReference type="EMBL" id="DVOF01000045">
    <property type="protein sequence ID" value="HIV02228.1"/>
    <property type="molecule type" value="Genomic_DNA"/>
</dbReference>
<feature type="domain" description="Nudix hydrolase" evidence="7">
    <location>
        <begin position="6"/>
        <end position="131"/>
    </location>
</feature>
<evidence type="ECO:0000256" key="5">
    <source>
        <dbReference type="ARBA" id="ARBA00022842"/>
    </source>
</evidence>
<dbReference type="PRINTS" id="PR00502">
    <property type="entry name" value="NUDIXFAMILY"/>
</dbReference>
<keyword evidence="4 6" id="KW-0378">Hydrolase</keyword>
<evidence type="ECO:0000256" key="1">
    <source>
        <dbReference type="ARBA" id="ARBA00001946"/>
    </source>
</evidence>
<dbReference type="InterPro" id="IPR015797">
    <property type="entry name" value="NUDIX_hydrolase-like_dom_sf"/>
</dbReference>
<dbReference type="InterPro" id="IPR020084">
    <property type="entry name" value="NUDIX_hydrolase_CS"/>
</dbReference>
<comment type="caution">
    <text evidence="8">The sequence shown here is derived from an EMBL/GenBank/DDBJ whole genome shotgun (WGS) entry which is preliminary data.</text>
</comment>
<keyword evidence="5" id="KW-0460">Magnesium</keyword>
<dbReference type="GO" id="GO:0046872">
    <property type="term" value="F:metal ion binding"/>
    <property type="evidence" value="ECO:0007669"/>
    <property type="project" value="UniProtKB-KW"/>
</dbReference>
<comment type="similarity">
    <text evidence="2 6">Belongs to the Nudix hydrolase family.</text>
</comment>
<evidence type="ECO:0000313" key="9">
    <source>
        <dbReference type="Proteomes" id="UP000886743"/>
    </source>
</evidence>
<dbReference type="Pfam" id="PF00293">
    <property type="entry name" value="NUDIX"/>
    <property type="match status" value="1"/>
</dbReference>
<reference evidence="8" key="2">
    <citation type="journal article" date="2021" name="PeerJ">
        <title>Extensive microbial diversity within the chicken gut microbiome revealed by metagenomics and culture.</title>
        <authorList>
            <person name="Gilroy R."/>
            <person name="Ravi A."/>
            <person name="Getino M."/>
            <person name="Pursley I."/>
            <person name="Horton D.L."/>
            <person name="Alikhan N.F."/>
            <person name="Baker D."/>
            <person name="Gharbi K."/>
            <person name="Hall N."/>
            <person name="Watson M."/>
            <person name="Adriaenssens E.M."/>
            <person name="Foster-Nyarko E."/>
            <person name="Jarju S."/>
            <person name="Secka A."/>
            <person name="Antonio M."/>
            <person name="Oren A."/>
            <person name="Chaudhuri R.R."/>
            <person name="La Ragione R."/>
            <person name="Hildebrand F."/>
            <person name="Pallen M.J."/>
        </authorList>
    </citation>
    <scope>NUCLEOTIDE SEQUENCE</scope>
    <source>
        <strain evidence="8">4920</strain>
    </source>
</reference>
<proteinExistence type="inferred from homology"/>